<feature type="signal peptide" evidence="1">
    <location>
        <begin position="1"/>
        <end position="15"/>
    </location>
</feature>
<gene>
    <name evidence="2" type="ORF">MPH_08682</name>
</gene>
<sequence length="168" mass="19228">MLTSLVLLLYTQVAPYLWDTKGSASKKFGEDPKTLLGLLERAARLWPNHGIAFKDQGWDQRSDFLTYAELMREATVKHAVDSWHQNVANKRRRMPPNSGPMAPLCRKSLLSCTSTHTETTLCGFGRWLLQEAYRLCCRPCPAMRSPWLGSWTISTNYSMGRQFSRRNS</sequence>
<keyword evidence="1" id="KW-0732">Signal</keyword>
<dbReference type="VEuPathDB" id="FungiDB:MPH_08682"/>
<proteinExistence type="predicted"/>
<organism evidence="2 3">
    <name type="scientific">Macrophomina phaseolina (strain MS6)</name>
    <name type="common">Charcoal rot fungus</name>
    <dbReference type="NCBI Taxonomy" id="1126212"/>
    <lineage>
        <taxon>Eukaryota</taxon>
        <taxon>Fungi</taxon>
        <taxon>Dikarya</taxon>
        <taxon>Ascomycota</taxon>
        <taxon>Pezizomycotina</taxon>
        <taxon>Dothideomycetes</taxon>
        <taxon>Dothideomycetes incertae sedis</taxon>
        <taxon>Botryosphaeriales</taxon>
        <taxon>Botryosphaeriaceae</taxon>
        <taxon>Macrophomina</taxon>
    </lineage>
</organism>
<name>K2QWI0_MACPH</name>
<dbReference type="Proteomes" id="UP000007129">
    <property type="component" value="Unassembled WGS sequence"/>
</dbReference>
<protein>
    <submittedName>
        <fullName evidence="2">Uncharacterized protein</fullName>
    </submittedName>
</protein>
<dbReference type="EMBL" id="AHHD01000369">
    <property type="protein sequence ID" value="EKG14141.1"/>
    <property type="molecule type" value="Genomic_DNA"/>
</dbReference>
<reference evidence="2 3" key="1">
    <citation type="journal article" date="2012" name="BMC Genomics">
        <title>Tools to kill: Genome of one of the most destructive plant pathogenic fungi Macrophomina phaseolina.</title>
        <authorList>
            <person name="Islam M.S."/>
            <person name="Haque M.S."/>
            <person name="Islam M.M."/>
            <person name="Emdad E.M."/>
            <person name="Halim A."/>
            <person name="Hossen Q.M.M."/>
            <person name="Hossain M.Z."/>
            <person name="Ahmed B."/>
            <person name="Rahim S."/>
            <person name="Rahman M.S."/>
            <person name="Alam M.M."/>
            <person name="Hou S."/>
            <person name="Wan X."/>
            <person name="Saito J.A."/>
            <person name="Alam M."/>
        </authorList>
    </citation>
    <scope>NUCLEOTIDE SEQUENCE [LARGE SCALE GENOMIC DNA]</scope>
    <source>
        <strain evidence="2 3">MS6</strain>
    </source>
</reference>
<dbReference type="HOGENOM" id="CLU_1586803_0_0_1"/>
<evidence type="ECO:0000313" key="2">
    <source>
        <dbReference type="EMBL" id="EKG14141.1"/>
    </source>
</evidence>
<evidence type="ECO:0000256" key="1">
    <source>
        <dbReference type="SAM" id="SignalP"/>
    </source>
</evidence>
<evidence type="ECO:0000313" key="3">
    <source>
        <dbReference type="Proteomes" id="UP000007129"/>
    </source>
</evidence>
<feature type="chain" id="PRO_5013039746" evidence="1">
    <location>
        <begin position="16"/>
        <end position="168"/>
    </location>
</feature>
<comment type="caution">
    <text evidence="2">The sequence shown here is derived from an EMBL/GenBank/DDBJ whole genome shotgun (WGS) entry which is preliminary data.</text>
</comment>
<dbReference type="AlphaFoldDB" id="K2QWI0"/>
<accession>K2QWI0</accession>
<dbReference type="InParanoid" id="K2QWI0"/>